<evidence type="ECO:0000313" key="9">
    <source>
        <dbReference type="EMBL" id="TDO22330.1"/>
    </source>
</evidence>
<accession>A0A4R6IJW1</accession>
<dbReference type="InterPro" id="IPR025857">
    <property type="entry name" value="MacB_PCD"/>
</dbReference>
<dbReference type="EMBL" id="SNWM01000002">
    <property type="protein sequence ID" value="TDO22330.1"/>
    <property type="molecule type" value="Genomic_DNA"/>
</dbReference>
<feature type="domain" description="MacB-like periplasmic core" evidence="8">
    <location>
        <begin position="20"/>
        <end position="228"/>
    </location>
</feature>
<evidence type="ECO:0000256" key="4">
    <source>
        <dbReference type="ARBA" id="ARBA00022989"/>
    </source>
</evidence>
<evidence type="ECO:0000259" key="7">
    <source>
        <dbReference type="Pfam" id="PF02687"/>
    </source>
</evidence>
<organism evidence="9 10">
    <name type="scientific">Pedobacter duraquae</name>
    <dbReference type="NCBI Taxonomy" id="425511"/>
    <lineage>
        <taxon>Bacteria</taxon>
        <taxon>Pseudomonadati</taxon>
        <taxon>Bacteroidota</taxon>
        <taxon>Sphingobacteriia</taxon>
        <taxon>Sphingobacteriales</taxon>
        <taxon>Sphingobacteriaceae</taxon>
        <taxon>Pedobacter</taxon>
    </lineage>
</organism>
<keyword evidence="2" id="KW-1003">Cell membrane</keyword>
<dbReference type="GO" id="GO:0005886">
    <property type="term" value="C:plasma membrane"/>
    <property type="evidence" value="ECO:0007669"/>
    <property type="project" value="UniProtKB-SubCell"/>
</dbReference>
<proteinExistence type="predicted"/>
<keyword evidence="5 6" id="KW-0472">Membrane</keyword>
<evidence type="ECO:0000256" key="3">
    <source>
        <dbReference type="ARBA" id="ARBA00022692"/>
    </source>
</evidence>
<comment type="caution">
    <text evidence="9">The sequence shown here is derived from an EMBL/GenBank/DDBJ whole genome shotgun (WGS) entry which is preliminary data.</text>
</comment>
<feature type="transmembrane region" description="Helical" evidence="6">
    <location>
        <begin position="762"/>
        <end position="785"/>
    </location>
</feature>
<feature type="domain" description="ABC3 transporter permease C-terminal" evidence="7">
    <location>
        <begin position="260"/>
        <end position="379"/>
    </location>
</feature>
<dbReference type="Pfam" id="PF12704">
    <property type="entry name" value="MacB_PCD"/>
    <property type="match status" value="1"/>
</dbReference>
<feature type="transmembrane region" description="Helical" evidence="6">
    <location>
        <begin position="424"/>
        <end position="452"/>
    </location>
</feature>
<keyword evidence="10" id="KW-1185">Reference proteome</keyword>
<name>A0A4R6IJW1_9SPHI</name>
<dbReference type="InterPro" id="IPR038766">
    <property type="entry name" value="Membrane_comp_ABC_pdt"/>
</dbReference>
<feature type="domain" description="ABC3 transporter permease C-terminal" evidence="7">
    <location>
        <begin position="721"/>
        <end position="835"/>
    </location>
</feature>
<evidence type="ECO:0000256" key="6">
    <source>
        <dbReference type="SAM" id="Phobius"/>
    </source>
</evidence>
<feature type="transmembrane region" description="Helical" evidence="6">
    <location>
        <begin position="397"/>
        <end position="417"/>
    </location>
</feature>
<protein>
    <submittedName>
        <fullName evidence="9">Putative ABC transport system permease protein</fullName>
    </submittedName>
</protein>
<evidence type="ECO:0000256" key="2">
    <source>
        <dbReference type="ARBA" id="ARBA00022475"/>
    </source>
</evidence>
<keyword evidence="3 6" id="KW-0812">Transmembrane</keyword>
<dbReference type="Proteomes" id="UP000295499">
    <property type="component" value="Unassembled WGS sequence"/>
</dbReference>
<evidence type="ECO:0000259" key="8">
    <source>
        <dbReference type="Pfam" id="PF12704"/>
    </source>
</evidence>
<comment type="subcellular location">
    <subcellularLocation>
        <location evidence="1">Cell membrane</location>
        <topology evidence="1">Multi-pass membrane protein</topology>
    </subcellularLocation>
</comment>
<keyword evidence="4 6" id="KW-1133">Transmembrane helix</keyword>
<feature type="transmembrane region" description="Helical" evidence="6">
    <location>
        <begin position="472"/>
        <end position="494"/>
    </location>
</feature>
<gene>
    <name evidence="9" type="ORF">CLV32_1297</name>
</gene>
<feature type="transmembrane region" description="Helical" evidence="6">
    <location>
        <begin position="805"/>
        <end position="825"/>
    </location>
</feature>
<feature type="transmembrane region" description="Helical" evidence="6">
    <location>
        <begin position="20"/>
        <end position="40"/>
    </location>
</feature>
<evidence type="ECO:0000313" key="10">
    <source>
        <dbReference type="Proteomes" id="UP000295499"/>
    </source>
</evidence>
<reference evidence="9 10" key="1">
    <citation type="submission" date="2019-03" db="EMBL/GenBank/DDBJ databases">
        <title>Genomic Encyclopedia of Archaeal and Bacterial Type Strains, Phase II (KMG-II): from individual species to whole genera.</title>
        <authorList>
            <person name="Goeker M."/>
        </authorList>
    </citation>
    <scope>NUCLEOTIDE SEQUENCE [LARGE SCALE GENOMIC DNA]</scope>
    <source>
        <strain evidence="9 10">DSM 19034</strain>
    </source>
</reference>
<feature type="transmembrane region" description="Helical" evidence="6">
    <location>
        <begin position="356"/>
        <end position="377"/>
    </location>
</feature>
<feature type="transmembrane region" description="Helical" evidence="6">
    <location>
        <begin position="257"/>
        <end position="281"/>
    </location>
</feature>
<sequence length="843" mass="92600">MGWLLKMAWRDSRKNRSRLFLFISSMILGIAALVAIFALGDNLNRDIDSQAATLIGADLDLSSNRESTPAAKFIIDSLKKEASAVSEEQRFASMILFTKTGGTRLVQLRALRGAYPFYGVMETSPASAAADFYTGKGVLVDQTLMLQFKASVGDTVQLGTLKFAIAGILNQAPGQSGFASTIAPAVFMPLDAIAKSGLSQKGSRINYHYYYKFNSGFNTDELVKRLETRLDKRDLDAETISSKKESTGKSFADVTKFLSLVGFIALLLGCIGVASAVHIYVKEKVKSIAILRCLGLSSKQAFLIYLIQIVCIGFLGAVAGAVLGTLIQQLLPVLFQDLLPIKMSTLISWRAIGQGLILGICIAFLFSLSSLISIRKVSPLNTLRAVTPEGSQAKDPLTWFVYLLILAFITCFARLQLSNWLQTFVFSAAIVISFAFLYGISALVIKLIRIYFPYSWKYTWRQGLSNLYRPNNQTTILVLSVGLGTAFICTLFFVQSMLTSRITRSTDPTQPNMILFDIQSTQKDAITKLTKSNGFPILQDVPIVTMRLQEINGFSAADVRKDSSSKYSPRAFNAELRVTFRDSLTAAEQLISGKFQTRINQARDTARISLEESYARQIHAGLGDKLLFNVQGMLIPTIVGSIRKVDWNRVQTNFRLVFPLGVIDDAPQFHVLVTRVPDANASAAFQQKIVSGFPNVSIIDLALILSVVDGILDKIGFVIRFMAGFSIITGLIVLISSVMISKYQRIQESVLLRTLGASRGQVFAITALEYFFLGAIASLTGIVIALAGNWALARFSFEIPFQPNWLAVALIFLSISGLTMLIGILNSRTVLSKPPLEILRKNS</sequence>
<dbReference type="InterPro" id="IPR003838">
    <property type="entry name" value="ABC3_permease_C"/>
</dbReference>
<evidence type="ECO:0000256" key="5">
    <source>
        <dbReference type="ARBA" id="ARBA00023136"/>
    </source>
</evidence>
<evidence type="ECO:0000256" key="1">
    <source>
        <dbReference type="ARBA" id="ARBA00004651"/>
    </source>
</evidence>
<dbReference type="AlphaFoldDB" id="A0A4R6IJW1"/>
<feature type="transmembrane region" description="Helical" evidence="6">
    <location>
        <begin position="718"/>
        <end position="741"/>
    </location>
</feature>
<dbReference type="Pfam" id="PF02687">
    <property type="entry name" value="FtsX"/>
    <property type="match status" value="2"/>
</dbReference>
<dbReference type="PANTHER" id="PTHR30287:SF1">
    <property type="entry name" value="INNER MEMBRANE PROTEIN"/>
    <property type="match status" value="1"/>
</dbReference>
<dbReference type="PANTHER" id="PTHR30287">
    <property type="entry name" value="MEMBRANE COMPONENT OF PREDICTED ABC SUPERFAMILY METABOLITE UPTAKE TRANSPORTER"/>
    <property type="match status" value="1"/>
</dbReference>
<feature type="transmembrane region" description="Helical" evidence="6">
    <location>
        <begin position="302"/>
        <end position="324"/>
    </location>
</feature>